<dbReference type="PROSITE" id="PS51194">
    <property type="entry name" value="HELICASE_CTER"/>
    <property type="match status" value="1"/>
</dbReference>
<dbReference type="GO" id="GO:0003676">
    <property type="term" value="F:nucleic acid binding"/>
    <property type="evidence" value="ECO:0007669"/>
    <property type="project" value="InterPro"/>
</dbReference>
<evidence type="ECO:0000256" key="3">
    <source>
        <dbReference type="ARBA" id="ARBA00022722"/>
    </source>
</evidence>
<dbReference type="InterPro" id="IPR051673">
    <property type="entry name" value="SSDNA_exonuclease_RecJ"/>
</dbReference>
<dbReference type="GO" id="GO:0016818">
    <property type="term" value="F:hydrolase activity, acting on acid anhydrides, in phosphorus-containing anhydrides"/>
    <property type="evidence" value="ECO:0007669"/>
    <property type="project" value="InterPro"/>
</dbReference>
<evidence type="ECO:0000256" key="1">
    <source>
        <dbReference type="ARBA" id="ARBA00005915"/>
    </source>
</evidence>
<dbReference type="InterPro" id="IPR027417">
    <property type="entry name" value="P-loop_NTPase"/>
</dbReference>
<evidence type="ECO:0000256" key="5">
    <source>
        <dbReference type="ARBA" id="ARBA00022741"/>
    </source>
</evidence>
<name>A0A1G6XP39_PEPNI</name>
<dbReference type="PANTHER" id="PTHR30255:SF2">
    <property type="entry name" value="SINGLE-STRANDED-DNA-SPECIFIC EXONUCLEASE RECJ"/>
    <property type="match status" value="1"/>
</dbReference>
<evidence type="ECO:0000313" key="12">
    <source>
        <dbReference type="EMBL" id="SDD79741.1"/>
    </source>
</evidence>
<accession>A0A1G6XP39</accession>
<dbReference type="PROSITE" id="PS51192">
    <property type="entry name" value="HELICASE_ATP_BIND_1"/>
    <property type="match status" value="1"/>
</dbReference>
<keyword evidence="9" id="KW-0175">Coiled coil</keyword>
<dbReference type="InterPro" id="IPR014001">
    <property type="entry name" value="Helicase_ATP-bd"/>
</dbReference>
<keyword evidence="6" id="KW-0378">Hydrolase</keyword>
<dbReference type="RefSeq" id="WP_091791936.1">
    <property type="nucleotide sequence ID" value="NZ_FNAF01000007.1"/>
</dbReference>
<dbReference type="Pfam" id="PF17768">
    <property type="entry name" value="RecJ_OB"/>
    <property type="match status" value="1"/>
</dbReference>
<dbReference type="InterPro" id="IPR004610">
    <property type="entry name" value="RecJ"/>
</dbReference>
<dbReference type="Gene3D" id="3.30.70.2330">
    <property type="match status" value="1"/>
</dbReference>
<dbReference type="Gene3D" id="3.10.310.30">
    <property type="match status" value="1"/>
</dbReference>
<dbReference type="SMART" id="SM00487">
    <property type="entry name" value="DEXDc"/>
    <property type="match status" value="1"/>
</dbReference>
<dbReference type="Gene3D" id="3.40.50.300">
    <property type="entry name" value="P-loop containing nucleotide triphosphate hydrolases"/>
    <property type="match status" value="2"/>
</dbReference>
<proteinExistence type="inferred from homology"/>
<dbReference type="Gene3D" id="3.90.1640.30">
    <property type="match status" value="1"/>
</dbReference>
<feature type="coiled-coil region" evidence="9">
    <location>
        <begin position="308"/>
        <end position="335"/>
    </location>
</feature>
<dbReference type="Pfam" id="PF00271">
    <property type="entry name" value="Helicase_C"/>
    <property type="match status" value="1"/>
</dbReference>
<dbReference type="Pfam" id="PF02272">
    <property type="entry name" value="DHHA1"/>
    <property type="match status" value="1"/>
</dbReference>
<keyword evidence="13" id="KW-1185">Reference proteome</keyword>
<dbReference type="SUPFAM" id="SSF64182">
    <property type="entry name" value="DHH phosphoesterases"/>
    <property type="match status" value="1"/>
</dbReference>
<dbReference type="Proteomes" id="UP000198995">
    <property type="component" value="Unassembled WGS sequence"/>
</dbReference>
<dbReference type="NCBIfam" id="TIGR00644">
    <property type="entry name" value="recJ"/>
    <property type="match status" value="1"/>
</dbReference>
<dbReference type="InterPro" id="IPR014905">
    <property type="entry name" value="HIRAN"/>
</dbReference>
<keyword evidence="7 12" id="KW-0269">Exonuclease</keyword>
<dbReference type="InterPro" id="IPR038763">
    <property type="entry name" value="DHH_sf"/>
</dbReference>
<evidence type="ECO:0000256" key="7">
    <source>
        <dbReference type="ARBA" id="ARBA00022839"/>
    </source>
</evidence>
<keyword evidence="3" id="KW-0540">Nuclease</keyword>
<protein>
    <recommendedName>
        <fullName evidence="2">Single-stranded-DNA-specific exonuclease RecJ</fullName>
    </recommendedName>
</protein>
<dbReference type="GO" id="GO:0006310">
    <property type="term" value="P:DNA recombination"/>
    <property type="evidence" value="ECO:0007669"/>
    <property type="project" value="InterPro"/>
</dbReference>
<evidence type="ECO:0000256" key="9">
    <source>
        <dbReference type="SAM" id="Coils"/>
    </source>
</evidence>
<dbReference type="SMART" id="SM00910">
    <property type="entry name" value="HIRAN"/>
    <property type="match status" value="1"/>
</dbReference>
<evidence type="ECO:0000256" key="8">
    <source>
        <dbReference type="ARBA" id="ARBA00022840"/>
    </source>
</evidence>
<dbReference type="Pfam" id="PF01368">
    <property type="entry name" value="DHH"/>
    <property type="match status" value="1"/>
</dbReference>
<dbReference type="InterPro" id="IPR041122">
    <property type="entry name" value="RecJ_OB"/>
</dbReference>
<evidence type="ECO:0000313" key="13">
    <source>
        <dbReference type="Proteomes" id="UP000198995"/>
    </source>
</evidence>
<evidence type="ECO:0000259" key="11">
    <source>
        <dbReference type="PROSITE" id="PS51194"/>
    </source>
</evidence>
<feature type="domain" description="Helicase C-terminal" evidence="11">
    <location>
        <begin position="919"/>
        <end position="1074"/>
    </location>
</feature>
<comment type="similarity">
    <text evidence="1">Belongs to the RecJ family.</text>
</comment>
<dbReference type="GO" id="GO:0005524">
    <property type="term" value="F:ATP binding"/>
    <property type="evidence" value="ECO:0007669"/>
    <property type="project" value="UniProtKB-KW"/>
</dbReference>
<dbReference type="Pfam" id="PF00270">
    <property type="entry name" value="DEAD"/>
    <property type="match status" value="1"/>
</dbReference>
<sequence length="1184" mass="129541">MQKRWQLKDVSDKTIDQYAETAKVSRHVARLLYNRNIPAEAAQSFLAADYTDLSDPSALYNLDPAVDLIGAAIDENRPMVVYGDYDVDGMSAATLLSEALRSLGGQVSVYIPSRLEEGYGLNPEALETIFSAEDPLLITVDTGIAAADVLAPFIAEGRDIIVTDHHMLPEKLPDCLIINPKFHPETEAFGQLCGAGVAFMLACGLFRRAGRPTEDLDAYVALAALATVADIVPLLGDNRRIVKRGLTVLNHRPRPGIAALMEAAHLTPGKLRAEHIAFQLAPRLNAAGRLDKTDLALALLRADNSARAREAAGALDDLNRERKAMEEQAFQAALTQITELAPKSIVVCGDDWHAGVIGIVASRLMERYGVPAVVLTLKQEEGSLTGSARAPEGFDLYAHLSVVQSTLVQFGGHAKAAGLTVAQDKLADFRAAFQEECVKSAQAWYGKDTLRMDAILQPADIDEDLWQALEALEPTGCGNPVPTFAFVGQNELNARPCGKDGAHLQLLLPAPQGDIRGIAFRRGPDARGCSSRPQDILFNVNRSTFRGQDRLELMVRDIRPAFLADDPLDDLLYLHGEAHLQERPYADIGEARTFYTKVAGVSFDDRQAILSQLKAPQRLTLQPEPENPHDVNALALLASEGKIGYLNRDLAAVLAPLIRAGRRYAVDLTAVTGSGESLYGANIKLTWMDEAIADQAAGLSKPGRPMGALEAASVLLDGGRLFPTQEQALEALADGSDLTLIMATGRGKSLVYRAQAAAKALQEGAMTVVFFPLKALLKDQYRSLSTAMAPFGIPVYEAYGDLSGRRRIDLFGALADGRADIVLTTPEFFLAHEKAFTQGAKPIGFWVLDEAHHLQDRRAGYRHLKNYLADAPGQVLALTATLPDAAAAACRELRPQMQFMADRAPRTNLQLVDHRGIGQKNRYLLRLALSGQKTLCYVNSRKQALEIAKKLRLNLPYSLRHTVGYYHGGLNRKAREWLQGEFEKGNLRLLVATTAFGEGINLPDVRHVVLYHLCFSKEAFNQLAGRAGRDGKEAYIHLIYGERDQAVNELILSRTCPNRSTLGKVYQLICRRLRKGPDKLRGDLLQAAPGEDFSYETLRLSKRIFGELGLLDRREADGRYSLAAVEEKKSLTDSATYQEVANERKDYDIYLTTAFDKDLANLSAQVQSPVLPNATYFEGGGPDD</sequence>
<dbReference type="OrthoDB" id="9809852at2"/>
<dbReference type="Pfam" id="PF08797">
    <property type="entry name" value="HIRAN"/>
    <property type="match status" value="1"/>
</dbReference>
<dbReference type="PANTHER" id="PTHR30255">
    <property type="entry name" value="SINGLE-STRANDED-DNA-SPECIFIC EXONUCLEASE RECJ"/>
    <property type="match status" value="1"/>
</dbReference>
<dbReference type="SUPFAM" id="SSF52540">
    <property type="entry name" value="P-loop containing nucleoside triphosphate hydrolases"/>
    <property type="match status" value="1"/>
</dbReference>
<keyword evidence="4" id="KW-0479">Metal-binding</keyword>
<dbReference type="SMART" id="SM00490">
    <property type="entry name" value="HELICc"/>
    <property type="match status" value="1"/>
</dbReference>
<evidence type="ECO:0000256" key="6">
    <source>
        <dbReference type="ARBA" id="ARBA00022801"/>
    </source>
</evidence>
<dbReference type="InterPro" id="IPR003156">
    <property type="entry name" value="DHHA1_dom"/>
</dbReference>
<dbReference type="InterPro" id="IPR001650">
    <property type="entry name" value="Helicase_C-like"/>
</dbReference>
<evidence type="ECO:0000259" key="10">
    <source>
        <dbReference type="PROSITE" id="PS51192"/>
    </source>
</evidence>
<reference evidence="12 13" key="1">
    <citation type="submission" date="2016-10" db="EMBL/GenBank/DDBJ databases">
        <authorList>
            <person name="de Groot N.N."/>
        </authorList>
    </citation>
    <scope>NUCLEOTIDE SEQUENCE [LARGE SCALE GENOMIC DNA]</scope>
    <source>
        <strain evidence="12 13">DSM 20475</strain>
    </source>
</reference>
<keyword evidence="5" id="KW-0547">Nucleotide-binding</keyword>
<dbReference type="GO" id="GO:0008270">
    <property type="term" value="F:zinc ion binding"/>
    <property type="evidence" value="ECO:0007669"/>
    <property type="project" value="InterPro"/>
</dbReference>
<dbReference type="STRING" id="2741.SAMN04489866_10738"/>
<evidence type="ECO:0000256" key="4">
    <source>
        <dbReference type="ARBA" id="ARBA00022723"/>
    </source>
</evidence>
<feature type="domain" description="Helicase ATP-binding" evidence="10">
    <location>
        <begin position="729"/>
        <end position="900"/>
    </location>
</feature>
<dbReference type="InterPro" id="IPR001667">
    <property type="entry name" value="DDH_dom"/>
</dbReference>
<dbReference type="GO" id="GO:0008409">
    <property type="term" value="F:5'-3' exonuclease activity"/>
    <property type="evidence" value="ECO:0007669"/>
    <property type="project" value="InterPro"/>
</dbReference>
<dbReference type="EMBL" id="FNAF01000007">
    <property type="protein sequence ID" value="SDD79741.1"/>
    <property type="molecule type" value="Genomic_DNA"/>
</dbReference>
<evidence type="ECO:0000256" key="2">
    <source>
        <dbReference type="ARBA" id="ARBA00019841"/>
    </source>
</evidence>
<organism evidence="12 13">
    <name type="scientific">Peptococcus niger</name>
    <dbReference type="NCBI Taxonomy" id="2741"/>
    <lineage>
        <taxon>Bacteria</taxon>
        <taxon>Bacillati</taxon>
        <taxon>Bacillota</taxon>
        <taxon>Clostridia</taxon>
        <taxon>Eubacteriales</taxon>
        <taxon>Peptococcaceae</taxon>
        <taxon>Peptococcus</taxon>
    </lineage>
</organism>
<dbReference type="GO" id="GO:0006281">
    <property type="term" value="P:DNA repair"/>
    <property type="evidence" value="ECO:0007669"/>
    <property type="project" value="InterPro"/>
</dbReference>
<dbReference type="AlphaFoldDB" id="A0A1G6XP39"/>
<keyword evidence="8" id="KW-0067">ATP-binding</keyword>
<gene>
    <name evidence="12" type="ORF">SAMN04489866_10738</name>
</gene>
<dbReference type="InterPro" id="IPR011545">
    <property type="entry name" value="DEAD/DEAH_box_helicase_dom"/>
</dbReference>